<dbReference type="Proteomes" id="UP000481417">
    <property type="component" value="Unassembled WGS sequence"/>
</dbReference>
<feature type="transmembrane region" description="Helical" evidence="6">
    <location>
        <begin position="99"/>
        <end position="120"/>
    </location>
</feature>
<gene>
    <name evidence="8" type="ORF">GIY56_15865</name>
</gene>
<proteinExistence type="inferred from homology"/>
<comment type="similarity">
    <text evidence="2">Belongs to the GtrA family.</text>
</comment>
<dbReference type="Pfam" id="PF04138">
    <property type="entry name" value="GtrA_DPMS_TM"/>
    <property type="match status" value="1"/>
</dbReference>
<dbReference type="RefSeq" id="WP_154765844.1">
    <property type="nucleotide sequence ID" value="NZ_WMBT01000015.1"/>
</dbReference>
<feature type="transmembrane region" description="Helical" evidence="6">
    <location>
        <begin position="38"/>
        <end position="57"/>
    </location>
</feature>
<dbReference type="AlphaFoldDB" id="A0A6L6HRN2"/>
<evidence type="ECO:0000256" key="2">
    <source>
        <dbReference type="ARBA" id="ARBA00009399"/>
    </source>
</evidence>
<evidence type="ECO:0000256" key="1">
    <source>
        <dbReference type="ARBA" id="ARBA00004141"/>
    </source>
</evidence>
<feature type="transmembrane region" description="Helical" evidence="6">
    <location>
        <begin position="7"/>
        <end position="26"/>
    </location>
</feature>
<keyword evidence="9" id="KW-1185">Reference proteome</keyword>
<name>A0A6L6HRN2_9RHOB</name>
<comment type="subcellular location">
    <subcellularLocation>
        <location evidence="1">Membrane</location>
        <topology evidence="1">Multi-pass membrane protein</topology>
    </subcellularLocation>
</comment>
<dbReference type="EMBL" id="WMBT01000015">
    <property type="protein sequence ID" value="MTE01767.1"/>
    <property type="molecule type" value="Genomic_DNA"/>
</dbReference>
<evidence type="ECO:0000259" key="7">
    <source>
        <dbReference type="Pfam" id="PF04138"/>
    </source>
</evidence>
<reference evidence="8 9" key="1">
    <citation type="submission" date="2019-11" db="EMBL/GenBank/DDBJ databases">
        <authorList>
            <person name="Lang L."/>
        </authorList>
    </citation>
    <scope>NUCLEOTIDE SEQUENCE [LARGE SCALE GENOMIC DNA]</scope>
    <source>
        <strain evidence="8 9">YIM 132242</strain>
    </source>
</reference>
<evidence type="ECO:0000256" key="6">
    <source>
        <dbReference type="SAM" id="Phobius"/>
    </source>
</evidence>
<feature type="transmembrane region" description="Helical" evidence="6">
    <location>
        <begin position="69"/>
        <end position="93"/>
    </location>
</feature>
<sequence length="124" mass="13369">MTEIMRFGIVGLVATAVHFAILTLGVEHLSIPATPANGLAFLCALSITYLGQSLWVFHERSRHGPAQMMRFAVSLAIGLLANMAAMAACVHVLGLGYRAGFVLGLVVVPALSFVINRFWVFRNV</sequence>
<keyword evidence="4 6" id="KW-1133">Transmembrane helix</keyword>
<dbReference type="GO" id="GO:0005886">
    <property type="term" value="C:plasma membrane"/>
    <property type="evidence" value="ECO:0007669"/>
    <property type="project" value="TreeGrafter"/>
</dbReference>
<feature type="domain" description="GtrA/DPMS transmembrane" evidence="7">
    <location>
        <begin position="6"/>
        <end position="121"/>
    </location>
</feature>
<protein>
    <submittedName>
        <fullName evidence="8">GtrA family protein</fullName>
    </submittedName>
</protein>
<dbReference type="InterPro" id="IPR007267">
    <property type="entry name" value="GtrA_DPMS_TM"/>
</dbReference>
<dbReference type="GO" id="GO:0000271">
    <property type="term" value="P:polysaccharide biosynthetic process"/>
    <property type="evidence" value="ECO:0007669"/>
    <property type="project" value="InterPro"/>
</dbReference>
<evidence type="ECO:0000256" key="4">
    <source>
        <dbReference type="ARBA" id="ARBA00022989"/>
    </source>
</evidence>
<evidence type="ECO:0000256" key="5">
    <source>
        <dbReference type="ARBA" id="ARBA00023136"/>
    </source>
</evidence>
<keyword evidence="5 6" id="KW-0472">Membrane</keyword>
<dbReference type="InterPro" id="IPR051401">
    <property type="entry name" value="GtrA_CellWall_Glycosyl"/>
</dbReference>
<dbReference type="PANTHER" id="PTHR38459">
    <property type="entry name" value="PROPHAGE BACTOPRENOL-LINKED GLUCOSE TRANSLOCASE HOMOLOG"/>
    <property type="match status" value="1"/>
</dbReference>
<evidence type="ECO:0000256" key="3">
    <source>
        <dbReference type="ARBA" id="ARBA00022692"/>
    </source>
</evidence>
<comment type="caution">
    <text evidence="8">The sequence shown here is derived from an EMBL/GenBank/DDBJ whole genome shotgun (WGS) entry which is preliminary data.</text>
</comment>
<evidence type="ECO:0000313" key="9">
    <source>
        <dbReference type="Proteomes" id="UP000481417"/>
    </source>
</evidence>
<organism evidence="8 9">
    <name type="scientific">Paracoccus lichenicola</name>
    <dbReference type="NCBI Taxonomy" id="2665644"/>
    <lineage>
        <taxon>Bacteria</taxon>
        <taxon>Pseudomonadati</taxon>
        <taxon>Pseudomonadota</taxon>
        <taxon>Alphaproteobacteria</taxon>
        <taxon>Rhodobacterales</taxon>
        <taxon>Paracoccaceae</taxon>
        <taxon>Paracoccus</taxon>
    </lineage>
</organism>
<keyword evidence="3 6" id="KW-0812">Transmembrane</keyword>
<evidence type="ECO:0000313" key="8">
    <source>
        <dbReference type="EMBL" id="MTE01767.1"/>
    </source>
</evidence>
<accession>A0A6L6HRN2</accession>
<dbReference type="PANTHER" id="PTHR38459:SF1">
    <property type="entry name" value="PROPHAGE BACTOPRENOL-LINKED GLUCOSE TRANSLOCASE HOMOLOG"/>
    <property type="match status" value="1"/>
</dbReference>